<sequence length="458" mass="51474">EVVYKERDDSLEKAAITAIGLDAEQDRGNINKTQSKATPNEPSSPRTSSGGGPRRQETMGDTIAQTRYENVSKLSNDPLLARGNTLRSGEDSLKLQELMALCITLQKRVLDLETTKTTQGNEIASLKRRVKKLERRNRSRTHKLKRLYKVGLTARVESSEDKESLGEDASKQGRINAIDADEDITLVNDQDDADMFDVNTLTGDGVLAEPEVAVKDVNLSIDEVTLAQALTALKSAKVQEKEDVVEETSVPVSAANTKVSTATTTTTATIPTPRKGIIFQEPEPEKPMKKKELIRLDEEIDSKLRLRLIMNWLKDCKAQEQEELPDAEKATLFVQLLEKRRNHFVQKVDDVQETAEVKDDQEAAKIKELIEIVPDKEEVAIDVIPLATKPPSIVDWKIHKKGKKTYYQIIRVDGSSKMYLVFSHMLKSFDKEDLETLWKLVKAKHGSTRPEEGYERVL</sequence>
<keyword evidence="1" id="KW-0175">Coiled coil</keyword>
<gene>
    <name evidence="3" type="ORF">Tco_0923710</name>
</gene>
<organism evidence="3 4">
    <name type="scientific">Tanacetum coccineum</name>
    <dbReference type="NCBI Taxonomy" id="301880"/>
    <lineage>
        <taxon>Eukaryota</taxon>
        <taxon>Viridiplantae</taxon>
        <taxon>Streptophyta</taxon>
        <taxon>Embryophyta</taxon>
        <taxon>Tracheophyta</taxon>
        <taxon>Spermatophyta</taxon>
        <taxon>Magnoliopsida</taxon>
        <taxon>eudicotyledons</taxon>
        <taxon>Gunneridae</taxon>
        <taxon>Pentapetalae</taxon>
        <taxon>asterids</taxon>
        <taxon>campanulids</taxon>
        <taxon>Asterales</taxon>
        <taxon>Asteraceae</taxon>
        <taxon>Asteroideae</taxon>
        <taxon>Anthemideae</taxon>
        <taxon>Anthemidinae</taxon>
        <taxon>Tanacetum</taxon>
    </lineage>
</organism>
<evidence type="ECO:0000313" key="4">
    <source>
        <dbReference type="Proteomes" id="UP001151760"/>
    </source>
</evidence>
<feature type="compositionally biased region" description="Polar residues" evidence="2">
    <location>
        <begin position="30"/>
        <end position="41"/>
    </location>
</feature>
<feature type="non-terminal residue" evidence="3">
    <location>
        <position position="1"/>
    </location>
</feature>
<dbReference type="Proteomes" id="UP001151760">
    <property type="component" value="Unassembled WGS sequence"/>
</dbReference>
<protein>
    <submittedName>
        <fullName evidence="3">Uncharacterized protein</fullName>
    </submittedName>
</protein>
<accession>A0ABQ5D1R0</accession>
<dbReference type="EMBL" id="BQNB010014867">
    <property type="protein sequence ID" value="GJT33291.1"/>
    <property type="molecule type" value="Genomic_DNA"/>
</dbReference>
<evidence type="ECO:0000256" key="2">
    <source>
        <dbReference type="SAM" id="MobiDB-lite"/>
    </source>
</evidence>
<proteinExistence type="predicted"/>
<feature type="coiled-coil region" evidence="1">
    <location>
        <begin position="116"/>
        <end position="143"/>
    </location>
</feature>
<comment type="caution">
    <text evidence="3">The sequence shown here is derived from an EMBL/GenBank/DDBJ whole genome shotgun (WGS) entry which is preliminary data.</text>
</comment>
<evidence type="ECO:0000313" key="3">
    <source>
        <dbReference type="EMBL" id="GJT33291.1"/>
    </source>
</evidence>
<feature type="region of interest" description="Disordered" evidence="2">
    <location>
        <begin position="20"/>
        <end position="61"/>
    </location>
</feature>
<reference evidence="3" key="1">
    <citation type="journal article" date="2022" name="Int. J. Mol. Sci.">
        <title>Draft Genome of Tanacetum Coccineum: Genomic Comparison of Closely Related Tanacetum-Family Plants.</title>
        <authorList>
            <person name="Yamashiro T."/>
            <person name="Shiraishi A."/>
            <person name="Nakayama K."/>
            <person name="Satake H."/>
        </authorList>
    </citation>
    <scope>NUCLEOTIDE SEQUENCE</scope>
</reference>
<reference evidence="3" key="2">
    <citation type="submission" date="2022-01" db="EMBL/GenBank/DDBJ databases">
        <authorList>
            <person name="Yamashiro T."/>
            <person name="Shiraishi A."/>
            <person name="Satake H."/>
            <person name="Nakayama K."/>
        </authorList>
    </citation>
    <scope>NUCLEOTIDE SEQUENCE</scope>
</reference>
<name>A0ABQ5D1R0_9ASTR</name>
<keyword evidence="4" id="KW-1185">Reference proteome</keyword>
<evidence type="ECO:0000256" key="1">
    <source>
        <dbReference type="SAM" id="Coils"/>
    </source>
</evidence>